<protein>
    <submittedName>
        <fullName evidence="1">(African queen) hypothetical protein</fullName>
    </submittedName>
</protein>
<evidence type="ECO:0000313" key="2">
    <source>
        <dbReference type="Proteomes" id="UP000789524"/>
    </source>
</evidence>
<dbReference type="InterPro" id="IPR008699">
    <property type="entry name" value="NDUFB8"/>
</dbReference>
<dbReference type="OrthoDB" id="2014058at2759"/>
<reference evidence="1" key="1">
    <citation type="submission" date="2021-09" db="EMBL/GenBank/DDBJ databases">
        <authorList>
            <person name="Martin H S."/>
        </authorList>
    </citation>
    <scope>NUCLEOTIDE SEQUENCE</scope>
</reference>
<accession>A0A8J2QX61</accession>
<name>A0A8J2QX61_9NEOP</name>
<evidence type="ECO:0000313" key="1">
    <source>
        <dbReference type="EMBL" id="CAG9575601.1"/>
    </source>
</evidence>
<dbReference type="Proteomes" id="UP000789524">
    <property type="component" value="Unassembled WGS sequence"/>
</dbReference>
<dbReference type="AlphaFoldDB" id="A0A8J2QX61"/>
<sequence length="173" mass="20319">MALSLVKKAILANPHSLRKNVGVFCNAARNHWNYQYKPGPYPKTMAERQAAAKKYGLSIEEYQPYPEEMGYGDYPKLPDIGADSKDPHYPYDLPYLKRNFNEPFHVASEIIGEDRFNISVKHRIPLWQQWTWFLGVMFGSYMLYRYLDDYKIGRPVVAKQYPQEGPHYMFCPK</sequence>
<comment type="caution">
    <text evidence="1">The sequence shown here is derived from an EMBL/GenBank/DDBJ whole genome shotgun (WGS) entry which is preliminary data.</text>
</comment>
<dbReference type="PANTHER" id="PTHR12840:SF1">
    <property type="entry name" value="NADH DEHYDROGENASE [UBIQUINONE] 1 BETA SUBCOMPLEX SUBUNIT 8, MITOCHONDRIAL"/>
    <property type="match status" value="1"/>
</dbReference>
<dbReference type="GO" id="GO:0005739">
    <property type="term" value="C:mitochondrion"/>
    <property type="evidence" value="ECO:0007669"/>
    <property type="project" value="InterPro"/>
</dbReference>
<keyword evidence="2" id="KW-1185">Reference proteome</keyword>
<dbReference type="Pfam" id="PF05821">
    <property type="entry name" value="NDUF_B8"/>
    <property type="match status" value="1"/>
</dbReference>
<gene>
    <name evidence="1" type="ORF">DCHRY22_LOCUS11470</name>
</gene>
<organism evidence="1 2">
    <name type="scientific">Danaus chrysippus</name>
    <name type="common">African queen</name>
    <dbReference type="NCBI Taxonomy" id="151541"/>
    <lineage>
        <taxon>Eukaryota</taxon>
        <taxon>Metazoa</taxon>
        <taxon>Ecdysozoa</taxon>
        <taxon>Arthropoda</taxon>
        <taxon>Hexapoda</taxon>
        <taxon>Insecta</taxon>
        <taxon>Pterygota</taxon>
        <taxon>Neoptera</taxon>
        <taxon>Endopterygota</taxon>
        <taxon>Lepidoptera</taxon>
        <taxon>Glossata</taxon>
        <taxon>Ditrysia</taxon>
        <taxon>Papilionoidea</taxon>
        <taxon>Nymphalidae</taxon>
        <taxon>Danainae</taxon>
        <taxon>Danaini</taxon>
        <taxon>Danaina</taxon>
        <taxon>Danaus</taxon>
        <taxon>Anosia</taxon>
    </lineage>
</organism>
<dbReference type="EMBL" id="CAKASE010000074">
    <property type="protein sequence ID" value="CAG9575601.1"/>
    <property type="molecule type" value="Genomic_DNA"/>
</dbReference>
<proteinExistence type="predicted"/>
<dbReference type="PANTHER" id="PTHR12840">
    <property type="entry name" value="NADH-UBIQUINONE OXIDOREDUCTASE ASHI SUBUNIT"/>
    <property type="match status" value="1"/>
</dbReference>